<dbReference type="RefSeq" id="WP_379186436.1">
    <property type="nucleotide sequence ID" value="NZ_JBHSOW010000010.1"/>
</dbReference>
<dbReference type="InterPro" id="IPR027417">
    <property type="entry name" value="P-loop_NTPase"/>
</dbReference>
<dbReference type="Gene3D" id="3.40.50.300">
    <property type="entry name" value="P-loop containing nucleotide triphosphate hydrolases"/>
    <property type="match status" value="1"/>
</dbReference>
<name>A0ABW0VQB6_9BACL</name>
<comment type="caution">
    <text evidence="2">The sequence shown here is derived from an EMBL/GenBank/DDBJ whole genome shotgun (WGS) entry which is preliminary data.</text>
</comment>
<protein>
    <submittedName>
        <fullName evidence="2">ParA family protein</fullName>
    </submittedName>
</protein>
<feature type="domain" description="AAA" evidence="1">
    <location>
        <begin position="14"/>
        <end position="76"/>
    </location>
</feature>
<proteinExistence type="predicted"/>
<dbReference type="PANTHER" id="PTHR13696">
    <property type="entry name" value="P-LOOP CONTAINING NUCLEOSIDE TRIPHOSPHATE HYDROLASE"/>
    <property type="match status" value="1"/>
</dbReference>
<evidence type="ECO:0000259" key="1">
    <source>
        <dbReference type="Pfam" id="PF13614"/>
    </source>
</evidence>
<gene>
    <name evidence="2" type="ORF">ACFPYJ_02280</name>
</gene>
<dbReference type="Pfam" id="PF13614">
    <property type="entry name" value="AAA_31"/>
    <property type="match status" value="1"/>
</dbReference>
<dbReference type="InterPro" id="IPR025669">
    <property type="entry name" value="AAA_dom"/>
</dbReference>
<dbReference type="EMBL" id="JBHSOW010000010">
    <property type="protein sequence ID" value="MFC5647962.1"/>
    <property type="molecule type" value="Genomic_DNA"/>
</dbReference>
<sequence length="102" mass="11572">MHLCSTKRHNRGNMSLVLMETLETVQENYDYIIIDTPPALGEQTVNALAAANYVVAMYTCATNVLGTERFVELIEQESDGARGEKTRVINEALEEYFSKRKR</sequence>
<reference evidence="3" key="1">
    <citation type="journal article" date="2019" name="Int. J. Syst. Evol. Microbiol.">
        <title>The Global Catalogue of Microorganisms (GCM) 10K type strain sequencing project: providing services to taxonomists for standard genome sequencing and annotation.</title>
        <authorList>
            <consortium name="The Broad Institute Genomics Platform"/>
            <consortium name="The Broad Institute Genome Sequencing Center for Infectious Disease"/>
            <person name="Wu L."/>
            <person name="Ma J."/>
        </authorList>
    </citation>
    <scope>NUCLEOTIDE SEQUENCE [LARGE SCALE GENOMIC DNA]</scope>
    <source>
        <strain evidence="3">CGMCC 1.3240</strain>
    </source>
</reference>
<organism evidence="2 3">
    <name type="scientific">Paenibacillus solisilvae</name>
    <dbReference type="NCBI Taxonomy" id="2486751"/>
    <lineage>
        <taxon>Bacteria</taxon>
        <taxon>Bacillati</taxon>
        <taxon>Bacillota</taxon>
        <taxon>Bacilli</taxon>
        <taxon>Bacillales</taxon>
        <taxon>Paenibacillaceae</taxon>
        <taxon>Paenibacillus</taxon>
    </lineage>
</organism>
<keyword evidence="3" id="KW-1185">Reference proteome</keyword>
<dbReference type="PANTHER" id="PTHR13696:SF52">
    <property type="entry name" value="PARA FAMILY PROTEIN CT_582"/>
    <property type="match status" value="1"/>
</dbReference>
<evidence type="ECO:0000313" key="2">
    <source>
        <dbReference type="EMBL" id="MFC5647962.1"/>
    </source>
</evidence>
<dbReference type="Proteomes" id="UP001596047">
    <property type="component" value="Unassembled WGS sequence"/>
</dbReference>
<accession>A0ABW0VQB6</accession>
<dbReference type="InterPro" id="IPR050678">
    <property type="entry name" value="DNA_Partitioning_ATPase"/>
</dbReference>
<dbReference type="SUPFAM" id="SSF52540">
    <property type="entry name" value="P-loop containing nucleoside triphosphate hydrolases"/>
    <property type="match status" value="1"/>
</dbReference>
<evidence type="ECO:0000313" key="3">
    <source>
        <dbReference type="Proteomes" id="UP001596047"/>
    </source>
</evidence>